<name>A3VDF8_9RHOB</name>
<organism evidence="1 2">
    <name type="scientific">Maritimibacter alkaliphilus HTCC2654</name>
    <dbReference type="NCBI Taxonomy" id="314271"/>
    <lineage>
        <taxon>Bacteria</taxon>
        <taxon>Pseudomonadati</taxon>
        <taxon>Pseudomonadota</taxon>
        <taxon>Alphaproteobacteria</taxon>
        <taxon>Rhodobacterales</taxon>
        <taxon>Roseobacteraceae</taxon>
        <taxon>Maritimibacter</taxon>
    </lineage>
</organism>
<sequence length="365" mass="40657">MPPTRTTRQSRRLVIHAGQIKTGSTSIQTALARGDLVVPGHTWAYPRLPGFLDHVSLDPILRRAYREGKRRDRWVIDALSNLLSLTRAETVILSAEHFANLPPDVLAKAVDRARRTFGTCEIVVYIRPHLGALTSLFVELIKQGSTQSTFDAFAADAHRQFIYMRKYTGWKKNLSPSVKVTLRPFVPSALIGGSTVTDFAATVFPGQDAQVDGGASDRKNAPLGVRDLMRLKVWHRKFKAIGFDGSNQIAWPLADVVARGGADGGPKLRMHRALADRMAEVYAKDAARFDATWFGGTPYLAEALERERETAIAAPMSVEPEDWLNPDEIAMLEAMAQMFAEAQSRHSLWPARLRHAHVKRQMREA</sequence>
<keyword evidence="2" id="KW-1185">Reference proteome</keyword>
<gene>
    <name evidence="1" type="ORF">RB2654_02499</name>
</gene>
<dbReference type="HOGENOM" id="CLU_758220_0_0_5"/>
<accession>A3VDF8</accession>
<protein>
    <submittedName>
        <fullName evidence="1">Uncharacterized protein</fullName>
    </submittedName>
</protein>
<evidence type="ECO:0000313" key="2">
    <source>
        <dbReference type="Proteomes" id="UP000002931"/>
    </source>
</evidence>
<dbReference type="SUPFAM" id="SSF52540">
    <property type="entry name" value="P-loop containing nucleoside triphosphate hydrolases"/>
    <property type="match status" value="1"/>
</dbReference>
<evidence type="ECO:0000313" key="1">
    <source>
        <dbReference type="EMBL" id="EAQ13547.1"/>
    </source>
</evidence>
<dbReference type="Proteomes" id="UP000002931">
    <property type="component" value="Unassembled WGS sequence"/>
</dbReference>
<dbReference type="eggNOG" id="ENOG5030IWA">
    <property type="taxonomic scope" value="Bacteria"/>
</dbReference>
<comment type="caution">
    <text evidence="1">The sequence shown here is derived from an EMBL/GenBank/DDBJ whole genome shotgun (WGS) entry which is preliminary data.</text>
</comment>
<reference evidence="1 2" key="1">
    <citation type="journal article" date="2010" name="J. Bacteriol.">
        <title>Genome sequences of Pelagibaca bermudensis HTCC2601T and Maritimibacter alkaliphilus HTCC2654T, the type strains of two marine Roseobacter genera.</title>
        <authorList>
            <person name="Thrash J.C."/>
            <person name="Cho J.C."/>
            <person name="Ferriera S."/>
            <person name="Johnson J."/>
            <person name="Vergin K.L."/>
            <person name="Giovannoni S.J."/>
        </authorList>
    </citation>
    <scope>NUCLEOTIDE SEQUENCE [LARGE SCALE GENOMIC DNA]</scope>
    <source>
        <strain evidence="1 2">HTCC2654</strain>
    </source>
</reference>
<dbReference type="OrthoDB" id="547419at2"/>
<dbReference type="AlphaFoldDB" id="A3VDF8"/>
<dbReference type="RefSeq" id="WP_008328404.1">
    <property type="nucleotide sequence ID" value="NZ_CH902578.1"/>
</dbReference>
<dbReference type="InterPro" id="IPR027417">
    <property type="entry name" value="P-loop_NTPase"/>
</dbReference>
<proteinExistence type="predicted"/>
<dbReference type="EMBL" id="AAMT01000004">
    <property type="protein sequence ID" value="EAQ13547.1"/>
    <property type="molecule type" value="Genomic_DNA"/>
</dbReference>
<dbReference type="STRING" id="314271.RB2654_02499"/>